<reference evidence="3" key="1">
    <citation type="journal article" date="2019" name="Int. J. Syst. Evol. Microbiol.">
        <title>The Global Catalogue of Microorganisms (GCM) 10K type strain sequencing project: providing services to taxonomists for standard genome sequencing and annotation.</title>
        <authorList>
            <consortium name="The Broad Institute Genomics Platform"/>
            <consortium name="The Broad Institute Genome Sequencing Center for Infectious Disease"/>
            <person name="Wu L."/>
            <person name="Ma J."/>
        </authorList>
    </citation>
    <scope>NUCLEOTIDE SEQUENCE [LARGE SCALE GENOMIC DNA]</scope>
    <source>
        <strain evidence="3">JCM 17440</strain>
    </source>
</reference>
<dbReference type="Proteomes" id="UP001501710">
    <property type="component" value="Unassembled WGS sequence"/>
</dbReference>
<dbReference type="EMBL" id="BAABAS010000020">
    <property type="protein sequence ID" value="GAA4239496.1"/>
    <property type="molecule type" value="Genomic_DNA"/>
</dbReference>
<accession>A0ABP8CHW1</accession>
<sequence length="71" mass="7409">MDESRASKVLRDASGESRLSADAQVPGPSGARVRVSWPDPETGGDVLRTEESRGFGVSTVAFAMPEAVAFG</sequence>
<name>A0ABP8CHW1_9ACTN</name>
<evidence type="ECO:0000313" key="2">
    <source>
        <dbReference type="EMBL" id="GAA4239496.1"/>
    </source>
</evidence>
<evidence type="ECO:0000256" key="1">
    <source>
        <dbReference type="SAM" id="MobiDB-lite"/>
    </source>
</evidence>
<feature type="compositionally biased region" description="Basic and acidic residues" evidence="1">
    <location>
        <begin position="1"/>
        <end position="15"/>
    </location>
</feature>
<protein>
    <submittedName>
        <fullName evidence="2">Uncharacterized protein</fullName>
    </submittedName>
</protein>
<evidence type="ECO:0000313" key="3">
    <source>
        <dbReference type="Proteomes" id="UP001501710"/>
    </source>
</evidence>
<feature type="region of interest" description="Disordered" evidence="1">
    <location>
        <begin position="1"/>
        <end position="48"/>
    </location>
</feature>
<comment type="caution">
    <text evidence="2">The sequence shown here is derived from an EMBL/GenBank/DDBJ whole genome shotgun (WGS) entry which is preliminary data.</text>
</comment>
<gene>
    <name evidence="2" type="ORF">GCM10022254_59840</name>
</gene>
<keyword evidence="3" id="KW-1185">Reference proteome</keyword>
<organism evidence="2 3">
    <name type="scientific">Actinomadura meridiana</name>
    <dbReference type="NCBI Taxonomy" id="559626"/>
    <lineage>
        <taxon>Bacteria</taxon>
        <taxon>Bacillati</taxon>
        <taxon>Actinomycetota</taxon>
        <taxon>Actinomycetes</taxon>
        <taxon>Streptosporangiales</taxon>
        <taxon>Thermomonosporaceae</taxon>
        <taxon>Actinomadura</taxon>
    </lineage>
</organism>
<proteinExistence type="predicted"/>